<dbReference type="Proteomes" id="UP000035352">
    <property type="component" value="Chromosome"/>
</dbReference>
<dbReference type="InterPro" id="IPR012349">
    <property type="entry name" value="Split_barrel_FMN-bd"/>
</dbReference>
<dbReference type="KEGG" id="pbh:AAW51_3579"/>
<dbReference type="EMBL" id="CP011371">
    <property type="protein sequence ID" value="AKJ30270.1"/>
    <property type="molecule type" value="Genomic_DNA"/>
</dbReference>
<evidence type="ECO:0000256" key="2">
    <source>
        <dbReference type="ARBA" id="ARBA00022630"/>
    </source>
</evidence>
<comment type="similarity">
    <text evidence="3">Belongs to the flavoredoxin family.</text>
</comment>
<accession>A0A0G3BUU4</accession>
<organism evidence="5 6">
    <name type="scientific">Caldimonas brevitalea</name>
    <dbReference type="NCBI Taxonomy" id="413882"/>
    <lineage>
        <taxon>Bacteria</taxon>
        <taxon>Pseudomonadati</taxon>
        <taxon>Pseudomonadota</taxon>
        <taxon>Betaproteobacteria</taxon>
        <taxon>Burkholderiales</taxon>
        <taxon>Sphaerotilaceae</taxon>
        <taxon>Caldimonas</taxon>
    </lineage>
</organism>
<dbReference type="PANTHER" id="PTHR43567">
    <property type="entry name" value="FLAVOREDOXIN-RELATED-RELATED"/>
    <property type="match status" value="1"/>
</dbReference>
<dbReference type="Gene3D" id="2.30.110.10">
    <property type="entry name" value="Electron Transport, Fmn-binding Protein, Chain A"/>
    <property type="match status" value="1"/>
</dbReference>
<feature type="domain" description="Flavin reductase like" evidence="4">
    <location>
        <begin position="30"/>
        <end position="183"/>
    </location>
</feature>
<proteinExistence type="inferred from homology"/>
<dbReference type="PATRIC" id="fig|413882.6.peg.3738"/>
<comment type="cofactor">
    <cofactor evidence="1">
        <name>FMN</name>
        <dbReference type="ChEBI" id="CHEBI:58210"/>
    </cofactor>
</comment>
<evidence type="ECO:0000259" key="4">
    <source>
        <dbReference type="SMART" id="SM00903"/>
    </source>
</evidence>
<dbReference type="PANTHER" id="PTHR43567:SF1">
    <property type="entry name" value="FLAVOREDOXIN"/>
    <property type="match status" value="1"/>
</dbReference>
<evidence type="ECO:0000313" key="6">
    <source>
        <dbReference type="Proteomes" id="UP000035352"/>
    </source>
</evidence>
<gene>
    <name evidence="5" type="ORF">AAW51_3579</name>
</gene>
<evidence type="ECO:0000313" key="5">
    <source>
        <dbReference type="EMBL" id="AKJ30270.1"/>
    </source>
</evidence>
<evidence type="ECO:0000256" key="1">
    <source>
        <dbReference type="ARBA" id="ARBA00001917"/>
    </source>
</evidence>
<dbReference type="InterPro" id="IPR002563">
    <property type="entry name" value="Flavin_Rdtase-like_dom"/>
</dbReference>
<keyword evidence="2" id="KW-0285">Flavoprotein</keyword>
<dbReference type="STRING" id="413882.AAW51_3579"/>
<reference evidence="5 6" key="1">
    <citation type="submission" date="2015-05" db="EMBL/GenBank/DDBJ databases">
        <authorList>
            <person name="Tang B."/>
            <person name="Yu Y."/>
        </authorList>
    </citation>
    <scope>NUCLEOTIDE SEQUENCE [LARGE SCALE GENOMIC DNA]</scope>
    <source>
        <strain evidence="5 6">DSM 7029</strain>
    </source>
</reference>
<dbReference type="GO" id="GO:0010181">
    <property type="term" value="F:FMN binding"/>
    <property type="evidence" value="ECO:0007669"/>
    <property type="project" value="InterPro"/>
</dbReference>
<keyword evidence="6" id="KW-1185">Reference proteome</keyword>
<dbReference type="AlphaFoldDB" id="A0A0G3BUU4"/>
<evidence type="ECO:0000256" key="3">
    <source>
        <dbReference type="ARBA" id="ARBA00038054"/>
    </source>
</evidence>
<dbReference type="InterPro" id="IPR052174">
    <property type="entry name" value="Flavoredoxin"/>
</dbReference>
<dbReference type="SUPFAM" id="SSF50475">
    <property type="entry name" value="FMN-binding split barrel"/>
    <property type="match status" value="1"/>
</dbReference>
<protein>
    <submittedName>
        <fullName evidence="5">Flavin reductase</fullName>
    </submittedName>
</protein>
<sequence length="219" mass="24109">MADRPTRLTRWPYTEAMSHLAHVELAKAYRLLNHGPTVLVTSAHGGRRNVMAAAWSMPLDFQPPKVAVVIDKTTYTRELVEASGHFALNLPCRRLASVTLAVGNSSGRELAGRETPDDKFSSLNLRTFPASLVDVPLLEGCVGWLECQVIPEPHNHQQYDLFIAEVVAAWADQRVFANGRWLYDEQSDPALRTLHYVAGGAFFAVGEAFDVAPAMPASL</sequence>
<name>A0A0G3BUU4_9BURK</name>
<dbReference type="SMART" id="SM00903">
    <property type="entry name" value="Flavin_Reduct"/>
    <property type="match status" value="1"/>
</dbReference>
<dbReference type="Pfam" id="PF01613">
    <property type="entry name" value="Flavin_Reduct"/>
    <property type="match status" value="1"/>
</dbReference>
<dbReference type="GO" id="GO:0016646">
    <property type="term" value="F:oxidoreductase activity, acting on the CH-NH group of donors, NAD or NADP as acceptor"/>
    <property type="evidence" value="ECO:0007669"/>
    <property type="project" value="UniProtKB-ARBA"/>
</dbReference>